<evidence type="ECO:0000256" key="2">
    <source>
        <dbReference type="SAM" id="Phobius"/>
    </source>
</evidence>
<dbReference type="Pfam" id="PF10032">
    <property type="entry name" value="Pho88"/>
    <property type="match status" value="1"/>
</dbReference>
<feature type="compositionally biased region" description="Basic and acidic residues" evidence="1">
    <location>
        <begin position="265"/>
        <end position="283"/>
    </location>
</feature>
<dbReference type="InterPro" id="IPR012098">
    <property type="entry name" value="SND3_fun"/>
</dbReference>
<keyword evidence="2" id="KW-1133">Transmembrane helix</keyword>
<protein>
    <recommendedName>
        <fullName evidence="4">Inorganic phosphate transporter</fullName>
    </recommendedName>
</protein>
<feature type="transmembrane region" description="Helical" evidence="2">
    <location>
        <begin position="30"/>
        <end position="49"/>
    </location>
</feature>
<keyword evidence="2" id="KW-0812">Transmembrane</keyword>
<accession>A0A7S1EU01</accession>
<dbReference type="GO" id="GO:0005783">
    <property type="term" value="C:endoplasmic reticulum"/>
    <property type="evidence" value="ECO:0007669"/>
    <property type="project" value="InterPro"/>
</dbReference>
<feature type="region of interest" description="Disordered" evidence="1">
    <location>
        <begin position="67"/>
        <end position="86"/>
    </location>
</feature>
<evidence type="ECO:0000313" key="3">
    <source>
        <dbReference type="EMBL" id="CAD8823725.1"/>
    </source>
</evidence>
<feature type="region of interest" description="Disordered" evidence="1">
    <location>
        <begin position="170"/>
        <end position="207"/>
    </location>
</feature>
<keyword evidence="2" id="KW-0472">Membrane</keyword>
<feature type="compositionally biased region" description="Low complexity" evidence="1">
    <location>
        <begin position="317"/>
        <end position="331"/>
    </location>
</feature>
<dbReference type="GO" id="GO:0045047">
    <property type="term" value="P:protein targeting to ER"/>
    <property type="evidence" value="ECO:0007669"/>
    <property type="project" value="InterPro"/>
</dbReference>
<gene>
    <name evidence="3" type="ORF">TOLI1172_LOCUS8123</name>
</gene>
<dbReference type="Gene3D" id="1.20.120.20">
    <property type="entry name" value="Apolipoprotein"/>
    <property type="match status" value="1"/>
</dbReference>
<dbReference type="GO" id="GO:0005739">
    <property type="term" value="C:mitochondrion"/>
    <property type="evidence" value="ECO:0007669"/>
    <property type="project" value="TreeGrafter"/>
</dbReference>
<dbReference type="PANTHER" id="PTHR28112">
    <property type="entry name" value="SRP-INDEPENDENT TARGETING PROTEIN 3"/>
    <property type="match status" value="1"/>
</dbReference>
<dbReference type="AlphaFoldDB" id="A0A7S1EU01"/>
<proteinExistence type="predicted"/>
<evidence type="ECO:0008006" key="4">
    <source>
        <dbReference type="Google" id="ProtNLM"/>
    </source>
</evidence>
<reference evidence="3" key="1">
    <citation type="submission" date="2021-01" db="EMBL/GenBank/DDBJ databases">
        <authorList>
            <person name="Corre E."/>
            <person name="Pelletier E."/>
            <person name="Niang G."/>
            <person name="Scheremetjew M."/>
            <person name="Finn R."/>
            <person name="Kale V."/>
            <person name="Holt S."/>
            <person name="Cochrane G."/>
            <person name="Meng A."/>
            <person name="Brown T."/>
            <person name="Cohen L."/>
        </authorList>
    </citation>
    <scope>NUCLEOTIDE SEQUENCE</scope>
    <source>
        <strain evidence="3">CCMP3278</strain>
    </source>
</reference>
<feature type="region of interest" description="Disordered" evidence="1">
    <location>
        <begin position="255"/>
        <end position="331"/>
    </location>
</feature>
<feature type="compositionally biased region" description="Low complexity" evidence="1">
    <location>
        <begin position="172"/>
        <end position="182"/>
    </location>
</feature>
<evidence type="ECO:0000256" key="1">
    <source>
        <dbReference type="SAM" id="MobiDB-lite"/>
    </source>
</evidence>
<sequence length="363" mass="38189">MFGSFRDMAAVMAIMSYMKNVDQDDPQVKLICRIVYGVYLVIVAVYHFYITRQIEKANDQRKIKIPIQKNPFSPPPEGAPTEEEKTVKDYDTDLLIQQRKSVLTNTAILAFLHFKMGSTSPLIVSTAMGLLKLTDEPLTQLHIFKRPAEGKLERPFKPEPNPLLKMFGMDGGADATPAAPATEGSLADSSTTRAVGEELAGADDEDEEEEVVEEIVEESEDEATEVAAPTASTVAADAKSVADSVAQDVSAKIKSVADQVPAAKADTEKTVSEMKSDAKETVAEAKSAAQDGLDSAKTAAQENLDSAKSTAQDTLDAAKTTASGAAASAKSTVQGLVDGANGVAEEAVASAKAAAGAVSESSA</sequence>
<name>A0A7S1EU01_9RHOD</name>
<dbReference type="PANTHER" id="PTHR28112:SF1">
    <property type="entry name" value="SRP-INDEPENDENT TARGETING PROTEIN 3"/>
    <property type="match status" value="1"/>
</dbReference>
<organism evidence="3">
    <name type="scientific">Timspurckia oligopyrenoides</name>
    <dbReference type="NCBI Taxonomy" id="708627"/>
    <lineage>
        <taxon>Eukaryota</taxon>
        <taxon>Rhodophyta</taxon>
        <taxon>Bangiophyceae</taxon>
        <taxon>Porphyridiales</taxon>
        <taxon>Porphyridiaceae</taxon>
        <taxon>Timspurckia</taxon>
    </lineage>
</organism>
<dbReference type="EMBL" id="HBFP01011250">
    <property type="protein sequence ID" value="CAD8823725.1"/>
    <property type="molecule type" value="Transcribed_RNA"/>
</dbReference>
<feature type="compositionally biased region" description="Polar residues" evidence="1">
    <location>
        <begin position="298"/>
        <end position="313"/>
    </location>
</feature>